<evidence type="ECO:0000259" key="12">
    <source>
        <dbReference type="Pfam" id="PF01113"/>
    </source>
</evidence>
<evidence type="ECO:0000256" key="8">
    <source>
        <dbReference type="ARBA" id="ARBA00037922"/>
    </source>
</evidence>
<evidence type="ECO:0000256" key="3">
    <source>
        <dbReference type="ARBA" id="ARBA00022857"/>
    </source>
</evidence>
<comment type="pathway">
    <text evidence="8">Amino-acid biosynthesis; L-lysine biosynthesis via DAP pathway; (S)-tetrahydrodipicolinate from L-aspartate: step 4/4.</text>
</comment>
<dbReference type="RefSeq" id="WP_088771841.1">
    <property type="nucleotide sequence ID" value="NZ_CP022132.1"/>
</dbReference>
<dbReference type="PIRSF" id="PIRSF000161">
    <property type="entry name" value="DHPR"/>
    <property type="match status" value="1"/>
</dbReference>
<dbReference type="InterPro" id="IPR000846">
    <property type="entry name" value="DapB_N"/>
</dbReference>
<keyword evidence="5" id="KW-0560">Oxidoreductase</keyword>
<comment type="catalytic activity">
    <reaction evidence="10">
        <text>(S)-2,3,4,5-tetrahydrodipicolinate + NADP(+) + H2O = (2S,4S)-4-hydroxy-2,3,4,5-tetrahydrodipicolinate + NADPH + H(+)</text>
        <dbReference type="Rhea" id="RHEA:35331"/>
        <dbReference type="ChEBI" id="CHEBI:15377"/>
        <dbReference type="ChEBI" id="CHEBI:15378"/>
        <dbReference type="ChEBI" id="CHEBI:16845"/>
        <dbReference type="ChEBI" id="CHEBI:57783"/>
        <dbReference type="ChEBI" id="CHEBI:58349"/>
        <dbReference type="ChEBI" id="CHEBI:67139"/>
        <dbReference type="EC" id="1.17.1.8"/>
    </reaction>
</comment>
<dbReference type="InterPro" id="IPR022663">
    <property type="entry name" value="DapB_C"/>
</dbReference>
<reference evidence="14 15" key="1">
    <citation type="submission" date="2017-06" db="EMBL/GenBank/DDBJ databases">
        <title>Complete genome of Francisella halioticida.</title>
        <authorList>
            <person name="Sjodin A."/>
        </authorList>
    </citation>
    <scope>NUCLEOTIDE SEQUENCE [LARGE SCALE GENOMIC DNA]</scope>
    <source>
        <strain evidence="14 15">DSM 23729</strain>
    </source>
</reference>
<comment type="similarity">
    <text evidence="1">Belongs to the DapB family.</text>
</comment>
<dbReference type="EC" id="1.17.1.8" evidence="9"/>
<evidence type="ECO:0000259" key="13">
    <source>
        <dbReference type="Pfam" id="PF05173"/>
    </source>
</evidence>
<dbReference type="EMBL" id="CP022132">
    <property type="protein sequence ID" value="ASG67290.1"/>
    <property type="molecule type" value="Genomic_DNA"/>
</dbReference>
<dbReference type="Gene3D" id="3.30.360.10">
    <property type="entry name" value="Dihydrodipicolinate Reductase, domain 2"/>
    <property type="match status" value="2"/>
</dbReference>
<dbReference type="PANTHER" id="PTHR20836:SF0">
    <property type="entry name" value="4-HYDROXY-TETRAHYDRODIPICOLINATE REDUCTASE 1, CHLOROPLASTIC-RELATED"/>
    <property type="match status" value="1"/>
</dbReference>
<evidence type="ECO:0000256" key="2">
    <source>
        <dbReference type="ARBA" id="ARBA00022605"/>
    </source>
</evidence>
<evidence type="ECO:0000313" key="14">
    <source>
        <dbReference type="EMBL" id="ASG67290.1"/>
    </source>
</evidence>
<dbReference type="InterPro" id="IPR023940">
    <property type="entry name" value="DHDPR_bac"/>
</dbReference>
<dbReference type="SUPFAM" id="SSF55347">
    <property type="entry name" value="Glyceraldehyde-3-phosphate dehydrogenase-like, C-terminal domain"/>
    <property type="match status" value="1"/>
</dbReference>
<gene>
    <name evidence="14" type="ORF">CDV26_01800</name>
</gene>
<evidence type="ECO:0000256" key="7">
    <source>
        <dbReference type="ARBA" id="ARBA00023154"/>
    </source>
</evidence>
<dbReference type="InterPro" id="IPR036291">
    <property type="entry name" value="NAD(P)-bd_dom_sf"/>
</dbReference>
<dbReference type="Pfam" id="PF05173">
    <property type="entry name" value="DapB_C"/>
    <property type="match status" value="1"/>
</dbReference>
<keyword evidence="2" id="KW-0028">Amino-acid biosynthesis</keyword>
<evidence type="ECO:0000256" key="11">
    <source>
        <dbReference type="ARBA" id="ARBA00049396"/>
    </source>
</evidence>
<name>A0ABM6LXU4_9GAMM</name>
<evidence type="ECO:0000256" key="9">
    <source>
        <dbReference type="ARBA" id="ARBA00038983"/>
    </source>
</evidence>
<feature type="domain" description="Dihydrodipicolinate reductase N-terminal" evidence="12">
    <location>
        <begin position="11"/>
        <end position="98"/>
    </location>
</feature>
<keyword evidence="6" id="KW-0520">NAD</keyword>
<accession>A0ABM6LXU4</accession>
<evidence type="ECO:0000256" key="10">
    <source>
        <dbReference type="ARBA" id="ARBA00049080"/>
    </source>
</evidence>
<evidence type="ECO:0000256" key="6">
    <source>
        <dbReference type="ARBA" id="ARBA00023027"/>
    </source>
</evidence>
<organism evidence="14 15">
    <name type="scientific">Francisella halioticida</name>
    <dbReference type="NCBI Taxonomy" id="549298"/>
    <lineage>
        <taxon>Bacteria</taxon>
        <taxon>Pseudomonadati</taxon>
        <taxon>Pseudomonadota</taxon>
        <taxon>Gammaproteobacteria</taxon>
        <taxon>Thiotrichales</taxon>
        <taxon>Francisellaceae</taxon>
        <taxon>Francisella</taxon>
    </lineage>
</organism>
<protein>
    <recommendedName>
        <fullName evidence="9">4-hydroxy-tetrahydrodipicolinate reductase</fullName>
        <ecNumber evidence="9">1.17.1.8</ecNumber>
    </recommendedName>
</protein>
<keyword evidence="3" id="KW-0521">NADP</keyword>
<dbReference type="SUPFAM" id="SSF51735">
    <property type="entry name" value="NAD(P)-binding Rossmann-fold domains"/>
    <property type="match status" value="1"/>
</dbReference>
<dbReference type="Proteomes" id="UP000249910">
    <property type="component" value="Chromosome"/>
</dbReference>
<dbReference type="Pfam" id="PF01113">
    <property type="entry name" value="DapB_N"/>
    <property type="match status" value="1"/>
</dbReference>
<feature type="domain" description="Dihydrodipicolinate reductase C-terminal" evidence="13">
    <location>
        <begin position="116"/>
        <end position="210"/>
    </location>
</feature>
<dbReference type="PANTHER" id="PTHR20836">
    <property type="entry name" value="DIHYDRODIPICOLINATE REDUCTASE"/>
    <property type="match status" value="1"/>
</dbReference>
<dbReference type="Gene3D" id="3.40.50.720">
    <property type="entry name" value="NAD(P)-binding Rossmann-like Domain"/>
    <property type="match status" value="2"/>
</dbReference>
<keyword evidence="4" id="KW-0220">Diaminopimelate biosynthesis</keyword>
<evidence type="ECO:0000313" key="15">
    <source>
        <dbReference type="Proteomes" id="UP000249910"/>
    </source>
</evidence>
<evidence type="ECO:0000256" key="1">
    <source>
        <dbReference type="ARBA" id="ARBA00006642"/>
    </source>
</evidence>
<keyword evidence="15" id="KW-1185">Reference proteome</keyword>
<proteinExistence type="inferred from homology"/>
<evidence type="ECO:0000256" key="5">
    <source>
        <dbReference type="ARBA" id="ARBA00023002"/>
    </source>
</evidence>
<comment type="catalytic activity">
    <reaction evidence="11">
        <text>(S)-2,3,4,5-tetrahydrodipicolinate + NAD(+) + H2O = (2S,4S)-4-hydroxy-2,3,4,5-tetrahydrodipicolinate + NADH + H(+)</text>
        <dbReference type="Rhea" id="RHEA:35323"/>
        <dbReference type="ChEBI" id="CHEBI:15377"/>
        <dbReference type="ChEBI" id="CHEBI:15378"/>
        <dbReference type="ChEBI" id="CHEBI:16845"/>
        <dbReference type="ChEBI" id="CHEBI:57540"/>
        <dbReference type="ChEBI" id="CHEBI:57945"/>
        <dbReference type="ChEBI" id="CHEBI:67139"/>
        <dbReference type="EC" id="1.17.1.8"/>
    </reaction>
</comment>
<sequence length="226" mass="25420">MRIAVVGKGNTGQAVIDLLGNDNIYEIFDSNNAVVTEKLNSADAVIVFVSAEVLAKILPVLLETKTPIICGTTGINYTQDIVEKINANRQAWIIANNFSLSMVFIKEALNSLGKIKHLIPQLEYTIKETHHTKKIDAPSGTAVSWQKWLDVENCTISSERFGDIRGIHETKLNHEYETIELKHTAHDRKLFAQGAIWAAKYAIQNHNLFGFFQFEELVAKEYANEY</sequence>
<keyword evidence="7" id="KW-0457">Lysine biosynthesis</keyword>
<evidence type="ECO:0000256" key="4">
    <source>
        <dbReference type="ARBA" id="ARBA00022915"/>
    </source>
</evidence>